<dbReference type="CDD" id="cd00054">
    <property type="entry name" value="EGF_CA"/>
    <property type="match status" value="1"/>
</dbReference>
<keyword evidence="7" id="KW-1185">Reference proteome</keyword>
<accession>A0A2G9UVI3</accession>
<evidence type="ECO:0000256" key="3">
    <source>
        <dbReference type="SAM" id="MobiDB-lite"/>
    </source>
</evidence>
<evidence type="ECO:0000256" key="4">
    <source>
        <dbReference type="SAM" id="Phobius"/>
    </source>
</evidence>
<dbReference type="PROSITE" id="PS01186">
    <property type="entry name" value="EGF_2"/>
    <property type="match status" value="1"/>
</dbReference>
<organism evidence="6 7">
    <name type="scientific">Teladorsagia circumcincta</name>
    <name type="common">Brown stomach worm</name>
    <name type="synonym">Ostertagia circumcincta</name>
    <dbReference type="NCBI Taxonomy" id="45464"/>
    <lineage>
        <taxon>Eukaryota</taxon>
        <taxon>Metazoa</taxon>
        <taxon>Ecdysozoa</taxon>
        <taxon>Nematoda</taxon>
        <taxon>Chromadorea</taxon>
        <taxon>Rhabditida</taxon>
        <taxon>Rhabditina</taxon>
        <taxon>Rhabditomorpha</taxon>
        <taxon>Strongyloidea</taxon>
        <taxon>Trichostrongylidae</taxon>
        <taxon>Teladorsagia</taxon>
    </lineage>
</organism>
<dbReference type="Proteomes" id="UP000230423">
    <property type="component" value="Unassembled WGS sequence"/>
</dbReference>
<proteinExistence type="predicted"/>
<feature type="disulfide bond" evidence="2">
    <location>
        <begin position="241"/>
        <end position="250"/>
    </location>
</feature>
<dbReference type="InterPro" id="IPR026823">
    <property type="entry name" value="cEGF"/>
</dbReference>
<name>A0A2G9UVI3_TELCI</name>
<keyword evidence="4" id="KW-0472">Membrane</keyword>
<evidence type="ECO:0000259" key="5">
    <source>
        <dbReference type="PROSITE" id="PS50026"/>
    </source>
</evidence>
<dbReference type="EMBL" id="KZ345308">
    <property type="protein sequence ID" value="PIO74269.1"/>
    <property type="molecule type" value="Genomic_DNA"/>
</dbReference>
<dbReference type="Gene3D" id="2.10.25.10">
    <property type="entry name" value="Laminin"/>
    <property type="match status" value="2"/>
</dbReference>
<reference evidence="6 7" key="1">
    <citation type="submission" date="2015-09" db="EMBL/GenBank/DDBJ databases">
        <title>Draft genome of the parasitic nematode Teladorsagia circumcincta isolate WARC Sus (inbred).</title>
        <authorList>
            <person name="Mitreva M."/>
        </authorList>
    </citation>
    <scope>NUCLEOTIDE SEQUENCE [LARGE SCALE GENOMIC DNA]</scope>
    <source>
        <strain evidence="6 7">S</strain>
    </source>
</reference>
<keyword evidence="4" id="KW-1133">Transmembrane helix</keyword>
<comment type="caution">
    <text evidence="2">Lacks conserved residue(s) required for the propagation of feature annotation.</text>
</comment>
<feature type="region of interest" description="Disordered" evidence="3">
    <location>
        <begin position="319"/>
        <end position="340"/>
    </location>
</feature>
<dbReference type="AlphaFoldDB" id="A0A2G9UVI3"/>
<dbReference type="PROSITE" id="PS50026">
    <property type="entry name" value="EGF_3"/>
    <property type="match status" value="1"/>
</dbReference>
<keyword evidence="2" id="KW-1015">Disulfide bond</keyword>
<evidence type="ECO:0000313" key="7">
    <source>
        <dbReference type="Proteomes" id="UP000230423"/>
    </source>
</evidence>
<dbReference type="OrthoDB" id="5854274at2759"/>
<dbReference type="PROSITE" id="PS00022">
    <property type="entry name" value="EGF_1"/>
    <property type="match status" value="1"/>
</dbReference>
<sequence length="367" mass="40546">MRGEANAVRVPMRQHTFRYRCTCAPGYRLGADGHSCRVDRDSEGTLFIALGHEVRTMPLFESRTSHEGYETAQSLGSHGVVRSIDFVWNRQLIYLAISNSDHKGEVAVSVGGLLRVIRENIVGGLVSAHKTAFSVEGLSKGNKLMPTTPAEDNTTTAKCLCPDGYLTLPDGDCGPIRDSVVRGDQEKTDSEEGKTVLLDISHVGVAWMKERCEAGSGCLNGGECQDVKNEHGRVIKIVCNCVSPYEGDRCERTNPFEEYANQISPSSRPLWFTLLLTIVFILFIVAAFLLSYRYIEQIRNLPRKGSGVLRKEFSNPLFNDDRSSTGSSAEEQPPNELAYSNPLFTEENTHAAPFSGIQVTYTNKFVP</sequence>
<feature type="domain" description="EGF-like" evidence="5">
    <location>
        <begin position="208"/>
        <end position="251"/>
    </location>
</feature>
<dbReference type="InterPro" id="IPR000742">
    <property type="entry name" value="EGF"/>
</dbReference>
<evidence type="ECO:0000313" key="6">
    <source>
        <dbReference type="EMBL" id="PIO74269.1"/>
    </source>
</evidence>
<evidence type="ECO:0000256" key="1">
    <source>
        <dbReference type="ARBA" id="ARBA00022536"/>
    </source>
</evidence>
<feature type="transmembrane region" description="Helical" evidence="4">
    <location>
        <begin position="270"/>
        <end position="295"/>
    </location>
</feature>
<keyword evidence="1 2" id="KW-0245">EGF-like domain</keyword>
<evidence type="ECO:0000256" key="2">
    <source>
        <dbReference type="PROSITE-ProRule" id="PRU00076"/>
    </source>
</evidence>
<dbReference type="Pfam" id="PF12662">
    <property type="entry name" value="cEGF"/>
    <property type="match status" value="1"/>
</dbReference>
<protein>
    <submittedName>
        <fullName evidence="6">EGF-like domain protein</fullName>
    </submittedName>
</protein>
<keyword evidence="4" id="KW-0812">Transmembrane</keyword>
<dbReference type="SUPFAM" id="SSF57196">
    <property type="entry name" value="EGF/Laminin"/>
    <property type="match status" value="1"/>
</dbReference>
<gene>
    <name evidence="6" type="ORF">TELCIR_03727</name>
</gene>